<dbReference type="GO" id="GO:0034626">
    <property type="term" value="P:fatty acid elongation, polyunsaturated fatty acid"/>
    <property type="evidence" value="ECO:0007669"/>
    <property type="project" value="TreeGrafter"/>
</dbReference>
<dbReference type="GO" id="GO:0019367">
    <property type="term" value="P:fatty acid elongation, saturated fatty acid"/>
    <property type="evidence" value="ECO:0007669"/>
    <property type="project" value="TreeGrafter"/>
</dbReference>
<evidence type="ECO:0000256" key="5">
    <source>
        <dbReference type="ARBA" id="ARBA00022832"/>
    </source>
</evidence>
<evidence type="ECO:0000313" key="12">
    <source>
        <dbReference type="Proteomes" id="UP000030750"/>
    </source>
</evidence>
<evidence type="ECO:0000256" key="9">
    <source>
        <dbReference type="ARBA" id="ARBA00023160"/>
    </source>
</evidence>
<keyword evidence="5 10" id="KW-0276">Fatty acid metabolism</keyword>
<keyword evidence="7 10" id="KW-0443">Lipid metabolism</keyword>
<proteinExistence type="inferred from homology"/>
<dbReference type="Pfam" id="PF01151">
    <property type="entry name" value="ELO"/>
    <property type="match status" value="2"/>
</dbReference>
<feature type="transmembrane region" description="Helical" evidence="10">
    <location>
        <begin position="380"/>
        <end position="399"/>
    </location>
</feature>
<keyword evidence="12" id="KW-1185">Reference proteome</keyword>
<dbReference type="Proteomes" id="UP000030750">
    <property type="component" value="Unassembled WGS sequence"/>
</dbReference>
<evidence type="ECO:0000256" key="7">
    <source>
        <dbReference type="ARBA" id="ARBA00023098"/>
    </source>
</evidence>
<comment type="subcellular location">
    <subcellularLocation>
        <location evidence="1">Membrane</location>
        <topology evidence="1">Multi-pass membrane protein</topology>
    </subcellularLocation>
</comment>
<keyword evidence="6 10" id="KW-1133">Transmembrane helix</keyword>
<keyword evidence="2 10" id="KW-0444">Lipid biosynthesis</keyword>
<feature type="transmembrane region" description="Helical" evidence="10">
    <location>
        <begin position="257"/>
        <end position="274"/>
    </location>
</feature>
<keyword evidence="3 10" id="KW-0808">Transferase</keyword>
<dbReference type="PROSITE" id="PS51257">
    <property type="entry name" value="PROKAR_LIPOPROTEIN"/>
    <property type="match status" value="1"/>
</dbReference>
<feature type="transmembrane region" description="Helical" evidence="10">
    <location>
        <begin position="63"/>
        <end position="84"/>
    </location>
</feature>
<comment type="caution">
    <text evidence="10">Lacks conserved residue(s) required for the propagation of feature annotation.</text>
</comment>
<dbReference type="PANTHER" id="PTHR11157:SF126">
    <property type="entry name" value="ELONGATION OF VERY LONG CHAIN FATTY ACIDS PROTEIN"/>
    <property type="match status" value="1"/>
</dbReference>
<evidence type="ECO:0000256" key="1">
    <source>
        <dbReference type="ARBA" id="ARBA00004141"/>
    </source>
</evidence>
<evidence type="ECO:0000256" key="3">
    <source>
        <dbReference type="ARBA" id="ARBA00022679"/>
    </source>
</evidence>
<reference evidence="11" key="1">
    <citation type="submission" date="2013-10" db="EMBL/GenBank/DDBJ databases">
        <title>Genomic analysis of the causative agents of coccidiosis in chickens.</title>
        <authorList>
            <person name="Reid A.J."/>
            <person name="Blake D."/>
            <person name="Billington K."/>
            <person name="Browne H."/>
            <person name="Dunn M."/>
            <person name="Hung S."/>
            <person name="Kawahara F."/>
            <person name="Miranda-Saavedra D."/>
            <person name="Mourier T."/>
            <person name="Nagra H."/>
            <person name="Otto T.D."/>
            <person name="Rawlings N."/>
            <person name="Sanchez A."/>
            <person name="Sanders M."/>
            <person name="Subramaniam C."/>
            <person name="Tay Y."/>
            <person name="Dear P."/>
            <person name="Doerig C."/>
            <person name="Gruber A."/>
            <person name="Parkinson J."/>
            <person name="Shirley M."/>
            <person name="Wan K.L."/>
            <person name="Berriman M."/>
            <person name="Tomley F."/>
            <person name="Pain A."/>
        </authorList>
    </citation>
    <scope>NUCLEOTIDE SEQUENCE [LARGE SCALE GENOMIC DNA]</scope>
    <source>
        <strain evidence="11">Houghton</strain>
    </source>
</reference>
<dbReference type="GO" id="GO:0042761">
    <property type="term" value="P:very long-chain fatty acid biosynthetic process"/>
    <property type="evidence" value="ECO:0007669"/>
    <property type="project" value="TreeGrafter"/>
</dbReference>
<dbReference type="EMBL" id="HG711441">
    <property type="protein sequence ID" value="CDJ49043.1"/>
    <property type="molecule type" value="Genomic_DNA"/>
</dbReference>
<comment type="similarity">
    <text evidence="10">Belongs to the ELO family.</text>
</comment>
<evidence type="ECO:0000256" key="4">
    <source>
        <dbReference type="ARBA" id="ARBA00022692"/>
    </source>
</evidence>
<dbReference type="GO" id="GO:0030148">
    <property type="term" value="P:sphingolipid biosynthetic process"/>
    <property type="evidence" value="ECO:0007669"/>
    <property type="project" value="TreeGrafter"/>
</dbReference>
<keyword evidence="4 10" id="KW-0812">Transmembrane</keyword>
<dbReference type="AlphaFoldDB" id="U6LII1"/>
<feature type="transmembrane region" description="Helical" evidence="10">
    <location>
        <begin position="137"/>
        <end position="160"/>
    </location>
</feature>
<feature type="transmembrane region" description="Helical" evidence="10">
    <location>
        <begin position="320"/>
        <end position="338"/>
    </location>
</feature>
<dbReference type="GO" id="GO:0034625">
    <property type="term" value="P:fatty acid elongation, monounsaturated fatty acid"/>
    <property type="evidence" value="ECO:0007669"/>
    <property type="project" value="TreeGrafter"/>
</dbReference>
<dbReference type="GO" id="GO:0009922">
    <property type="term" value="F:fatty acid elongase activity"/>
    <property type="evidence" value="ECO:0007669"/>
    <property type="project" value="InterPro"/>
</dbReference>
<feature type="transmembrane region" description="Helical" evidence="10">
    <location>
        <begin position="96"/>
        <end position="117"/>
    </location>
</feature>
<sequence>MTAAASKGGAAATASAATAAATVAACAAVICAVGYRPLCRLLSWMFPAESWGPGKGVELAVQFQWHIMITCLLYLPAVWALRWVMSGRPAYSLRALAFVWNLLLSLLSFLGFMTVLIQQPTLLTVPVHPERLFVPPVRVVVALFTLTKAVEFGDTFILVFKKKPLSFLHVYHHLTVTLYCWSAQRINVDFAHGFVLMNLGVHSLMYLYYCLSCCVSATGPSSGSKGAKEATSSPGTRSSSSSSRSLLQQLLRQSRPAITLMQIAQMIVGMYLATKGALCLHDQQQVLNAQIALAMYTSYAILFLRLYCSSYLPHLSSNRVLLLFLLHALAAAGVYRLSCATHKLHIAAHCAVAAGASLLLAFICSSSSRSNNERKSSSSNVWLSLLLAFSLPCGLAVAAKQQEDEQAACEAAEPTAAAATAAAAATPAAVEGATGAEDLAQRCPSLTSTSADSSTLSSCYSSSDDLGAAAPKYPAAAAAPEAAAAAGVACSGKEKAETSSAASARVRPRGKGAMRQLTYKTASINLSGWQLIAAAAGAAAPVVYGQFVSNQWSVGLCVFGGLRWALELQAAHHLRLTA</sequence>
<evidence type="ECO:0000256" key="8">
    <source>
        <dbReference type="ARBA" id="ARBA00023136"/>
    </source>
</evidence>
<protein>
    <recommendedName>
        <fullName evidence="10">Elongation of fatty acids protein</fullName>
        <ecNumber evidence="10">2.3.1.-</ecNumber>
    </recommendedName>
</protein>
<dbReference type="OrthoDB" id="434092at2759"/>
<gene>
    <name evidence="11" type="ORF">EBH_0023600</name>
</gene>
<feature type="transmembrane region" description="Helical" evidence="10">
    <location>
        <begin position="344"/>
        <end position="368"/>
    </location>
</feature>
<evidence type="ECO:0000256" key="2">
    <source>
        <dbReference type="ARBA" id="ARBA00022516"/>
    </source>
</evidence>
<evidence type="ECO:0000313" key="11">
    <source>
        <dbReference type="EMBL" id="CDJ49043.1"/>
    </source>
</evidence>
<feature type="transmembrane region" description="Helical" evidence="10">
    <location>
        <begin position="286"/>
        <end position="308"/>
    </location>
</feature>
<organism evidence="11 12">
    <name type="scientific">Eimeria brunetti</name>
    <dbReference type="NCBI Taxonomy" id="51314"/>
    <lineage>
        <taxon>Eukaryota</taxon>
        <taxon>Sar</taxon>
        <taxon>Alveolata</taxon>
        <taxon>Apicomplexa</taxon>
        <taxon>Conoidasida</taxon>
        <taxon>Coccidia</taxon>
        <taxon>Eucoccidiorida</taxon>
        <taxon>Eimeriorina</taxon>
        <taxon>Eimeriidae</taxon>
        <taxon>Eimeria</taxon>
    </lineage>
</organism>
<keyword evidence="8 10" id="KW-0472">Membrane</keyword>
<accession>U6LII1</accession>
<dbReference type="InterPro" id="IPR002076">
    <property type="entry name" value="ELO_fam"/>
</dbReference>
<dbReference type="EC" id="2.3.1.-" evidence="10"/>
<dbReference type="PANTHER" id="PTHR11157">
    <property type="entry name" value="FATTY ACID ACYL TRANSFERASE-RELATED"/>
    <property type="match status" value="1"/>
</dbReference>
<dbReference type="PROSITE" id="PS01188">
    <property type="entry name" value="ELO"/>
    <property type="match status" value="1"/>
</dbReference>
<name>U6LII1_9EIME</name>
<evidence type="ECO:0000256" key="6">
    <source>
        <dbReference type="ARBA" id="ARBA00022989"/>
    </source>
</evidence>
<dbReference type="GO" id="GO:0005789">
    <property type="term" value="C:endoplasmic reticulum membrane"/>
    <property type="evidence" value="ECO:0007669"/>
    <property type="project" value="TreeGrafter"/>
</dbReference>
<dbReference type="InterPro" id="IPR030457">
    <property type="entry name" value="ELO_CS"/>
</dbReference>
<keyword evidence="9 10" id="KW-0275">Fatty acid biosynthesis</keyword>
<dbReference type="VEuPathDB" id="ToxoDB:EBH_0023600"/>
<reference evidence="11" key="2">
    <citation type="submission" date="2013-10" db="EMBL/GenBank/DDBJ databases">
        <authorList>
            <person name="Aslett M."/>
        </authorList>
    </citation>
    <scope>NUCLEOTIDE SEQUENCE [LARGE SCALE GENOMIC DNA]</scope>
    <source>
        <strain evidence="11">Houghton</strain>
    </source>
</reference>
<comment type="catalytic activity">
    <reaction evidence="10">
        <text>an acyl-CoA + malonyl-CoA + H(+) = a 3-oxoacyl-CoA + CO2 + CoA</text>
        <dbReference type="Rhea" id="RHEA:50252"/>
        <dbReference type="ChEBI" id="CHEBI:15378"/>
        <dbReference type="ChEBI" id="CHEBI:16526"/>
        <dbReference type="ChEBI" id="CHEBI:57287"/>
        <dbReference type="ChEBI" id="CHEBI:57384"/>
        <dbReference type="ChEBI" id="CHEBI:58342"/>
        <dbReference type="ChEBI" id="CHEBI:90726"/>
    </reaction>
    <physiologicalReaction direction="left-to-right" evidence="10">
        <dbReference type="Rhea" id="RHEA:50253"/>
    </physiologicalReaction>
</comment>
<evidence type="ECO:0000256" key="10">
    <source>
        <dbReference type="RuleBase" id="RU361115"/>
    </source>
</evidence>